<dbReference type="InterPro" id="IPR001789">
    <property type="entry name" value="Sig_transdc_resp-reg_receiver"/>
</dbReference>
<keyword evidence="7" id="KW-1185">Reference proteome</keyword>
<evidence type="ECO:0000256" key="4">
    <source>
        <dbReference type="SAM" id="MobiDB-lite"/>
    </source>
</evidence>
<evidence type="ECO:0000256" key="2">
    <source>
        <dbReference type="ARBA" id="ARBA00023012"/>
    </source>
</evidence>
<keyword evidence="1 3" id="KW-0597">Phosphoprotein</keyword>
<evidence type="ECO:0000313" key="6">
    <source>
        <dbReference type="EMBL" id="TFZ00291.1"/>
    </source>
</evidence>
<evidence type="ECO:0000313" key="7">
    <source>
        <dbReference type="Proteomes" id="UP000297839"/>
    </source>
</evidence>
<gene>
    <name evidence="6" type="ORF">EZ216_14420</name>
</gene>
<organism evidence="6 7">
    <name type="scientific">Ramlibacter humi</name>
    <dbReference type="NCBI Taxonomy" id="2530451"/>
    <lineage>
        <taxon>Bacteria</taxon>
        <taxon>Pseudomonadati</taxon>
        <taxon>Pseudomonadota</taxon>
        <taxon>Betaproteobacteria</taxon>
        <taxon>Burkholderiales</taxon>
        <taxon>Comamonadaceae</taxon>
        <taxon>Ramlibacter</taxon>
    </lineage>
</organism>
<dbReference type="Gene3D" id="3.40.50.2300">
    <property type="match status" value="1"/>
</dbReference>
<proteinExistence type="predicted"/>
<dbReference type="InterPro" id="IPR050595">
    <property type="entry name" value="Bact_response_regulator"/>
</dbReference>
<comment type="caution">
    <text evidence="6">The sequence shown here is derived from an EMBL/GenBank/DDBJ whole genome shotgun (WGS) entry which is preliminary data.</text>
</comment>
<evidence type="ECO:0000256" key="3">
    <source>
        <dbReference type="PROSITE-ProRule" id="PRU00169"/>
    </source>
</evidence>
<feature type="domain" description="Response regulatory" evidence="5">
    <location>
        <begin position="35"/>
        <end position="148"/>
    </location>
</feature>
<dbReference type="PANTHER" id="PTHR44591:SF14">
    <property type="entry name" value="PROTEIN PILG"/>
    <property type="match status" value="1"/>
</dbReference>
<name>A0A4Z0BN83_9BURK</name>
<sequence length="158" mass="16648">MLAAPQPRSISARAPYPEGVSTMRNSHSAPAHFASVLVADDNPDITEMLAAFLQLSGFRVQCAANGVEAVECFDRERPDVAVLDIQMPMMDGLAAARHMKARHPGVLLIAATGRPDLAVAAGSSAPFARVFCKPVSADEIVSAIRSHLSAGNSLRKTA</sequence>
<dbReference type="InterPro" id="IPR011006">
    <property type="entry name" value="CheY-like_superfamily"/>
</dbReference>
<dbReference type="Proteomes" id="UP000297839">
    <property type="component" value="Unassembled WGS sequence"/>
</dbReference>
<dbReference type="Pfam" id="PF00072">
    <property type="entry name" value="Response_reg"/>
    <property type="match status" value="1"/>
</dbReference>
<dbReference type="SUPFAM" id="SSF52172">
    <property type="entry name" value="CheY-like"/>
    <property type="match status" value="1"/>
</dbReference>
<dbReference type="AlphaFoldDB" id="A0A4Z0BN83"/>
<evidence type="ECO:0000256" key="1">
    <source>
        <dbReference type="ARBA" id="ARBA00022553"/>
    </source>
</evidence>
<dbReference type="PANTHER" id="PTHR44591">
    <property type="entry name" value="STRESS RESPONSE REGULATOR PROTEIN 1"/>
    <property type="match status" value="1"/>
</dbReference>
<dbReference type="GO" id="GO:0000160">
    <property type="term" value="P:phosphorelay signal transduction system"/>
    <property type="evidence" value="ECO:0007669"/>
    <property type="project" value="UniProtKB-KW"/>
</dbReference>
<dbReference type="OrthoDB" id="5421695at2"/>
<feature type="region of interest" description="Disordered" evidence="4">
    <location>
        <begin position="1"/>
        <end position="24"/>
    </location>
</feature>
<keyword evidence="2" id="KW-0902">Two-component regulatory system</keyword>
<dbReference type="EMBL" id="SMLK01000004">
    <property type="protein sequence ID" value="TFZ00291.1"/>
    <property type="molecule type" value="Genomic_DNA"/>
</dbReference>
<evidence type="ECO:0000259" key="5">
    <source>
        <dbReference type="PROSITE" id="PS50110"/>
    </source>
</evidence>
<dbReference type="SMART" id="SM00448">
    <property type="entry name" value="REC"/>
    <property type="match status" value="1"/>
</dbReference>
<feature type="modified residue" description="4-aspartylphosphate" evidence="3">
    <location>
        <position position="84"/>
    </location>
</feature>
<reference evidence="6 7" key="1">
    <citation type="submission" date="2019-03" db="EMBL/GenBank/DDBJ databases">
        <title>Ramlibacter sp. 18x22-1, whole genome shotgun sequence.</title>
        <authorList>
            <person name="Zhang X."/>
            <person name="Feng G."/>
            <person name="Zhu H."/>
        </authorList>
    </citation>
    <scope>NUCLEOTIDE SEQUENCE [LARGE SCALE GENOMIC DNA]</scope>
    <source>
        <strain evidence="6 7">18x22-1</strain>
    </source>
</reference>
<protein>
    <submittedName>
        <fullName evidence="6">Response regulator</fullName>
    </submittedName>
</protein>
<dbReference type="PROSITE" id="PS50110">
    <property type="entry name" value="RESPONSE_REGULATORY"/>
    <property type="match status" value="1"/>
</dbReference>
<accession>A0A4Z0BN83</accession>